<reference evidence="7 8" key="1">
    <citation type="submission" date="2023-03" db="EMBL/GenBank/DDBJ databases">
        <title>Fodinicurvata sp. CAU 1616 isolated from sea sendiment.</title>
        <authorList>
            <person name="Kim W."/>
        </authorList>
    </citation>
    <scope>NUCLEOTIDE SEQUENCE [LARGE SCALE GENOMIC DNA]</scope>
    <source>
        <strain evidence="7 8">CAU 1616</strain>
    </source>
</reference>
<dbReference type="EMBL" id="JARHUD010000001">
    <property type="protein sequence ID" value="MDF2094839.1"/>
    <property type="molecule type" value="Genomic_DNA"/>
</dbReference>
<keyword evidence="4 6" id="KW-1133">Transmembrane helix</keyword>
<dbReference type="PANTHER" id="PTHR47089:SF1">
    <property type="entry name" value="GUANOSINE ABC TRANSPORTER PERMEASE PROTEIN NUPP"/>
    <property type="match status" value="1"/>
</dbReference>
<dbReference type="InterPro" id="IPR001851">
    <property type="entry name" value="ABC_transp_permease"/>
</dbReference>
<evidence type="ECO:0000256" key="5">
    <source>
        <dbReference type="ARBA" id="ARBA00023136"/>
    </source>
</evidence>
<feature type="transmembrane region" description="Helical" evidence="6">
    <location>
        <begin position="231"/>
        <end position="256"/>
    </location>
</feature>
<evidence type="ECO:0000256" key="6">
    <source>
        <dbReference type="SAM" id="Phobius"/>
    </source>
</evidence>
<feature type="transmembrane region" description="Helical" evidence="6">
    <location>
        <begin position="142"/>
        <end position="160"/>
    </location>
</feature>
<comment type="subcellular location">
    <subcellularLocation>
        <location evidence="1">Cell membrane</location>
        <topology evidence="1">Multi-pass membrane protein</topology>
    </subcellularLocation>
</comment>
<dbReference type="Pfam" id="PF02653">
    <property type="entry name" value="BPD_transp_2"/>
    <property type="match status" value="1"/>
</dbReference>
<evidence type="ECO:0000313" key="8">
    <source>
        <dbReference type="Proteomes" id="UP001215503"/>
    </source>
</evidence>
<keyword evidence="3 6" id="KW-0812">Transmembrane</keyword>
<accession>A0ABT5YKQ9</accession>
<organism evidence="7 8">
    <name type="scientific">Aquibaculum arenosum</name>
    <dbReference type="NCBI Taxonomy" id="3032591"/>
    <lineage>
        <taxon>Bacteria</taxon>
        <taxon>Pseudomonadati</taxon>
        <taxon>Pseudomonadota</taxon>
        <taxon>Alphaproteobacteria</taxon>
        <taxon>Rhodospirillales</taxon>
        <taxon>Rhodovibrionaceae</taxon>
        <taxon>Aquibaculum</taxon>
    </lineage>
</organism>
<evidence type="ECO:0000256" key="1">
    <source>
        <dbReference type="ARBA" id="ARBA00004651"/>
    </source>
</evidence>
<keyword evidence="5 6" id="KW-0472">Membrane</keyword>
<feature type="transmembrane region" description="Helical" evidence="6">
    <location>
        <begin position="112"/>
        <end position="133"/>
    </location>
</feature>
<evidence type="ECO:0000256" key="3">
    <source>
        <dbReference type="ARBA" id="ARBA00022692"/>
    </source>
</evidence>
<feature type="transmembrane region" description="Helical" evidence="6">
    <location>
        <begin position="317"/>
        <end position="338"/>
    </location>
</feature>
<evidence type="ECO:0000313" key="7">
    <source>
        <dbReference type="EMBL" id="MDF2094839.1"/>
    </source>
</evidence>
<proteinExistence type="predicted"/>
<protein>
    <submittedName>
        <fullName evidence="7">ABC transporter permease</fullName>
    </submittedName>
</protein>
<evidence type="ECO:0000256" key="4">
    <source>
        <dbReference type="ARBA" id="ARBA00022989"/>
    </source>
</evidence>
<dbReference type="CDD" id="cd06580">
    <property type="entry name" value="TM_PBP1_transp_TpRbsC_like"/>
    <property type="match status" value="1"/>
</dbReference>
<feature type="transmembrane region" description="Helical" evidence="6">
    <location>
        <begin position="58"/>
        <end position="76"/>
    </location>
</feature>
<name>A0ABT5YKQ9_9PROT</name>
<dbReference type="Proteomes" id="UP001215503">
    <property type="component" value="Unassembled WGS sequence"/>
</dbReference>
<evidence type="ECO:0000256" key="2">
    <source>
        <dbReference type="ARBA" id="ARBA00022475"/>
    </source>
</evidence>
<feature type="transmembrane region" description="Helical" evidence="6">
    <location>
        <begin position="191"/>
        <end position="210"/>
    </location>
</feature>
<keyword evidence="2" id="KW-1003">Cell membrane</keyword>
<keyword evidence="8" id="KW-1185">Reference proteome</keyword>
<feature type="transmembrane region" description="Helical" evidence="6">
    <location>
        <begin position="276"/>
        <end position="305"/>
    </location>
</feature>
<sequence length="346" mass="36718">MTDIPQIVGRLLQALLPLLLALACGALLLLLLERDPVSFYATIIERGLLSRLGLQESLTRSAPLLLLAAGLIVAFRAGLWNLGVDGQFLLAAVITAALAPGLAATLPPWLALPLAMLAAFAVAALWAALPAFLKARYGVNEIITTLMMTFLGISLANLLIKLPFNDPATTSPQTLTLATADRLPRLLGSTVHLGLVIALLALLLVHWAMTRTALGLRLRILGANPLTARHVGLPVTGLTFLAFGLSAGLAGLAGAVEILGVWGTVRADWNPAYGMLVIPLVFLARFHGGAVIFFVFVFAVLSIGGETAARRADLPNYFLLVLVALILVFLALTEWLSARPLMRKRG</sequence>
<dbReference type="PANTHER" id="PTHR47089">
    <property type="entry name" value="ABC TRANSPORTER, PERMEASE PROTEIN"/>
    <property type="match status" value="1"/>
</dbReference>
<feature type="transmembrane region" description="Helical" evidence="6">
    <location>
        <begin position="88"/>
        <end position="106"/>
    </location>
</feature>
<comment type="caution">
    <text evidence="7">The sequence shown here is derived from an EMBL/GenBank/DDBJ whole genome shotgun (WGS) entry which is preliminary data.</text>
</comment>
<dbReference type="RefSeq" id="WP_275819680.1">
    <property type="nucleotide sequence ID" value="NZ_JARHUD010000001.1"/>
</dbReference>
<gene>
    <name evidence="7" type="ORF">P2G67_02475</name>
</gene>